<accession>A0A1M5RGI4</accession>
<proteinExistence type="inferred from homology"/>
<dbReference type="Gene3D" id="1.10.150.240">
    <property type="entry name" value="Putative phosphatase, domain 2"/>
    <property type="match status" value="1"/>
</dbReference>
<evidence type="ECO:0000256" key="4">
    <source>
        <dbReference type="ARBA" id="ARBA00022842"/>
    </source>
</evidence>
<keyword evidence="6" id="KW-1185">Reference proteome</keyword>
<dbReference type="SFLD" id="SFLDG01129">
    <property type="entry name" value="C1.5:_HAD__Beta-PGM__Phosphata"/>
    <property type="match status" value="1"/>
</dbReference>
<dbReference type="AlphaFoldDB" id="A0A1M5RGI4"/>
<dbReference type="GO" id="GO:0046872">
    <property type="term" value="F:metal ion binding"/>
    <property type="evidence" value="ECO:0007669"/>
    <property type="project" value="UniProtKB-KW"/>
</dbReference>
<dbReference type="PANTHER" id="PTHR46193">
    <property type="entry name" value="6-PHOSPHOGLUCONATE PHOSPHATASE"/>
    <property type="match status" value="1"/>
</dbReference>
<dbReference type="CDD" id="cd07526">
    <property type="entry name" value="HAD_BPGM_like"/>
    <property type="match status" value="1"/>
</dbReference>
<keyword evidence="3" id="KW-0479">Metal-binding</keyword>
<evidence type="ECO:0000256" key="2">
    <source>
        <dbReference type="ARBA" id="ARBA00006171"/>
    </source>
</evidence>
<dbReference type="Pfam" id="PF00702">
    <property type="entry name" value="Hydrolase"/>
    <property type="match status" value="1"/>
</dbReference>
<dbReference type="Gene3D" id="3.40.50.1000">
    <property type="entry name" value="HAD superfamily/HAD-like"/>
    <property type="match status" value="1"/>
</dbReference>
<dbReference type="NCBIfam" id="TIGR01509">
    <property type="entry name" value="HAD-SF-IA-v3"/>
    <property type="match status" value="1"/>
</dbReference>
<keyword evidence="4" id="KW-0460">Magnesium</keyword>
<name>A0A1M5RGI4_9FLAO</name>
<dbReference type="Proteomes" id="UP000184522">
    <property type="component" value="Unassembled WGS sequence"/>
</dbReference>
<comment type="cofactor">
    <cofactor evidence="1">
        <name>Mg(2+)</name>
        <dbReference type="ChEBI" id="CHEBI:18420"/>
    </cofactor>
</comment>
<sequence>MSKYKCIIFDCDGVLVDSEPIGNQVLVDMANELGASIDIEYAFKYFKGNSIYDCIKHISSITNRNLTDDFVSEYRKRSYEAFEKQIKPIEGIKSVIQNLDIPFCVASSGPEKKIILNLGLTGLLPYFGGKIFSCYTIQKWKPKPDIFLLAAKTMGFLPEECLVIEDSLTGVEAAKKGGFKVFAYTAHDYNDELSKIADKTFVSMLNLPLLLTEN</sequence>
<protein>
    <submittedName>
        <fullName evidence="5">Haloacid dehalogenase superfamily, subfamily IA, variant 3 with third motif having DD or ED</fullName>
    </submittedName>
</protein>
<dbReference type="InterPro" id="IPR036412">
    <property type="entry name" value="HAD-like_sf"/>
</dbReference>
<evidence type="ECO:0000256" key="3">
    <source>
        <dbReference type="ARBA" id="ARBA00022723"/>
    </source>
</evidence>
<organism evidence="5 6">
    <name type="scientific">Winogradskyella jejuensis</name>
    <dbReference type="NCBI Taxonomy" id="1089305"/>
    <lineage>
        <taxon>Bacteria</taxon>
        <taxon>Pseudomonadati</taxon>
        <taxon>Bacteroidota</taxon>
        <taxon>Flavobacteriia</taxon>
        <taxon>Flavobacteriales</taxon>
        <taxon>Flavobacteriaceae</taxon>
        <taxon>Winogradskyella</taxon>
    </lineage>
</organism>
<dbReference type="OrthoDB" id="9797743at2"/>
<dbReference type="InterPro" id="IPR023214">
    <property type="entry name" value="HAD_sf"/>
</dbReference>
<comment type="similarity">
    <text evidence="2">Belongs to the HAD-like hydrolase superfamily. CbbY/CbbZ/Gph/YieH family.</text>
</comment>
<dbReference type="PANTHER" id="PTHR46193:SF10">
    <property type="entry name" value="6-PHOSPHOGLUCONATE PHOSPHATASE"/>
    <property type="match status" value="1"/>
</dbReference>
<evidence type="ECO:0000313" key="6">
    <source>
        <dbReference type="Proteomes" id="UP000184522"/>
    </source>
</evidence>
<dbReference type="InterPro" id="IPR023198">
    <property type="entry name" value="PGP-like_dom2"/>
</dbReference>
<dbReference type="RefSeq" id="WP_073085196.1">
    <property type="nucleotide sequence ID" value="NZ_FQWS01000002.1"/>
</dbReference>
<evidence type="ECO:0000256" key="1">
    <source>
        <dbReference type="ARBA" id="ARBA00001946"/>
    </source>
</evidence>
<dbReference type="InterPro" id="IPR006439">
    <property type="entry name" value="HAD-SF_hydro_IA"/>
</dbReference>
<dbReference type="GO" id="GO:0003824">
    <property type="term" value="F:catalytic activity"/>
    <property type="evidence" value="ECO:0007669"/>
    <property type="project" value="UniProtKB-ARBA"/>
</dbReference>
<dbReference type="InterPro" id="IPR051600">
    <property type="entry name" value="Beta-PGM-like"/>
</dbReference>
<evidence type="ECO:0000313" key="5">
    <source>
        <dbReference type="EMBL" id="SHH25260.1"/>
    </source>
</evidence>
<dbReference type="SFLD" id="SFLDS00003">
    <property type="entry name" value="Haloacid_Dehalogenase"/>
    <property type="match status" value="1"/>
</dbReference>
<reference evidence="6" key="1">
    <citation type="submission" date="2016-11" db="EMBL/GenBank/DDBJ databases">
        <authorList>
            <person name="Varghese N."/>
            <person name="Submissions S."/>
        </authorList>
    </citation>
    <scope>NUCLEOTIDE SEQUENCE [LARGE SCALE GENOMIC DNA]</scope>
    <source>
        <strain evidence="6">DSM 25330</strain>
    </source>
</reference>
<dbReference type="EMBL" id="FQWS01000002">
    <property type="protein sequence ID" value="SHH25260.1"/>
    <property type="molecule type" value="Genomic_DNA"/>
</dbReference>
<gene>
    <name evidence="5" type="ORF">SAMN05444148_1579</name>
</gene>
<dbReference type="SUPFAM" id="SSF56784">
    <property type="entry name" value="HAD-like"/>
    <property type="match status" value="1"/>
</dbReference>
<dbReference type="STRING" id="1089305.SAMN05444148_1579"/>